<dbReference type="Proteomes" id="UP000008136">
    <property type="component" value="Chromosome"/>
</dbReference>
<evidence type="ECO:0000256" key="3">
    <source>
        <dbReference type="ARBA" id="ARBA00022485"/>
    </source>
</evidence>
<dbReference type="Pfam" id="PF00037">
    <property type="entry name" value="Fer4"/>
    <property type="match status" value="1"/>
</dbReference>
<dbReference type="InterPro" id="IPR036188">
    <property type="entry name" value="FAD/NAD-bd_sf"/>
</dbReference>
<dbReference type="PANTHER" id="PTHR43498:SF1">
    <property type="entry name" value="COB--COM HETERODISULFIDE REDUCTASE IRON-SULFUR SUBUNIT A"/>
    <property type="match status" value="1"/>
</dbReference>
<comment type="similarity">
    <text evidence="2 10">Belongs to the HdrA family.</text>
</comment>
<keyword evidence="13" id="KW-1185">Reference proteome</keyword>
<comment type="pathway">
    <text evidence="10">Cofactor metabolism; coenzyme M-coenzyme B heterodisulfide reduction; coenzyme B and coenzyme M from coenzyme M-coenzyme B heterodisulfide: step 1/1.</text>
</comment>
<organism evidence="12 13">
    <name type="scientific">Archaeoglobus veneficus (strain DSM 11195 / SNP6)</name>
    <dbReference type="NCBI Taxonomy" id="693661"/>
    <lineage>
        <taxon>Archaea</taxon>
        <taxon>Methanobacteriati</taxon>
        <taxon>Methanobacteriota</taxon>
        <taxon>Archaeoglobi</taxon>
        <taxon>Archaeoglobales</taxon>
        <taxon>Archaeoglobaceae</taxon>
        <taxon>Archaeoglobus</taxon>
    </lineage>
</organism>
<comment type="function">
    <text evidence="10">Part of a complex that catalyzes the reversible reduction of CoM-S-S-CoB to the thiol-coenzymes H-S-CoM (coenzyme M) and H-S-CoB (coenzyme B).</text>
</comment>
<comment type="cofactor">
    <cofactor evidence="1 10">
        <name>FAD</name>
        <dbReference type="ChEBI" id="CHEBI:57692"/>
    </cofactor>
</comment>
<dbReference type="eggNOG" id="arCOG02235">
    <property type="taxonomic scope" value="Archaea"/>
</dbReference>
<dbReference type="HOGENOM" id="CLU_020302_0_0_2"/>
<feature type="domain" description="4Fe-4S ferredoxin-type" evidence="11">
    <location>
        <begin position="233"/>
        <end position="263"/>
    </location>
</feature>
<evidence type="ECO:0000256" key="7">
    <source>
        <dbReference type="ARBA" id="ARBA00023002"/>
    </source>
</evidence>
<accession>F2KQC7</accession>
<comment type="subunit">
    <text evidence="10">The ferredoxin:CoB-CoM heterodisulfide reductase is composed of three subunits; HdrA, HdrB and HdrC.</text>
</comment>
<dbReference type="Gene3D" id="3.50.50.60">
    <property type="entry name" value="FAD/NAD(P)-binding domain"/>
    <property type="match status" value="1"/>
</dbReference>
<dbReference type="AlphaFoldDB" id="F2KQC7"/>
<evidence type="ECO:0000256" key="6">
    <source>
        <dbReference type="ARBA" id="ARBA00022827"/>
    </source>
</evidence>
<gene>
    <name evidence="12" type="ordered locus">Arcve_0533</name>
</gene>
<dbReference type="PROSITE" id="PS51379">
    <property type="entry name" value="4FE4S_FER_2"/>
    <property type="match status" value="4"/>
</dbReference>
<dbReference type="GO" id="GO:0046872">
    <property type="term" value="F:metal ion binding"/>
    <property type="evidence" value="ECO:0007669"/>
    <property type="project" value="UniProtKB-KW"/>
</dbReference>
<feature type="domain" description="4Fe-4S ferredoxin-type" evidence="11">
    <location>
        <begin position="280"/>
        <end position="312"/>
    </location>
</feature>
<dbReference type="EMBL" id="CP002588">
    <property type="protein sequence ID" value="AEA46560.1"/>
    <property type="molecule type" value="Genomic_DNA"/>
</dbReference>
<dbReference type="InterPro" id="IPR039650">
    <property type="entry name" value="HdrA-like"/>
</dbReference>
<dbReference type="SUPFAM" id="SSF51905">
    <property type="entry name" value="FAD/NAD(P)-binding domain"/>
    <property type="match status" value="1"/>
</dbReference>
<keyword evidence="6 10" id="KW-0274">FAD</keyword>
<keyword evidence="9 10" id="KW-0411">Iron-sulfur</keyword>
<feature type="domain" description="4Fe-4S ferredoxin-type" evidence="11">
    <location>
        <begin position="558"/>
        <end position="587"/>
    </location>
</feature>
<evidence type="ECO:0000256" key="2">
    <source>
        <dbReference type="ARBA" id="ARBA00006561"/>
    </source>
</evidence>
<keyword evidence="8 10" id="KW-0408">Iron</keyword>
<dbReference type="PANTHER" id="PTHR43498">
    <property type="entry name" value="FERREDOXIN:COB-COM HETERODISULFIDE REDUCTASE SUBUNIT A"/>
    <property type="match status" value="1"/>
</dbReference>
<dbReference type="GeneID" id="10393629"/>
<sequence length="636" mass="69539">MVKKRKLVYLCECGGEISKKIDLNRVAKAISAEVEGVVTVPMLCIPEVLNSLPEEISGFTHVVFGACTPKRIESTLQEVAKKAKINPFLTHVVNLREQCAWVSKNPDLATDKAIHLMKGALNRVEYHEPLEEKYIDANLDVAIVGAGVAGILAALTLSEDTRRTIYLIERNPHIGGRTITYELLSPNLTCAQCLMAPLIQEVLGRSNVEVFTNAEVLEAKGGLGNFLLRVLQKPRYVDADKCVGCGMCTEACPVRVANDYEYGMKERGAIYLPYPGVLPNVPVIDRENCLYTRGCQKCIESCAFEAINFEDNAREISLKCGAVILAQGFSVYPARDEARIYTSPKFERVLARDGPTGGKILLPDGQEPKSVAIIHCVSREELGYCSKICCSVALKYSHIIHERLPDCAIHHIYIDLVLPSPLHWKLYDEISRIARFHRRLPGSKVSVNNANGKVTIEYTGERGNQKLSVDMAILMCGIAPSPEVKKIAEVFDLSLNEFGFLEVTDLITSPVEVSSGVLAAGGVLGPCSVEESVQQAMAAAGRILSKLRHGEKLLIEPTACTIDGERCSGCKLCIALCPYRAISYDEERGVCVIDETFCKGCGICVPACPVGAIKARHYTTEQIFAEIEGITGCANQ</sequence>
<keyword evidence="5 10" id="KW-0479">Metal-binding</keyword>
<dbReference type="RefSeq" id="WP_013683234.1">
    <property type="nucleotide sequence ID" value="NC_015320.1"/>
</dbReference>
<dbReference type="Pfam" id="PF12838">
    <property type="entry name" value="Fer4_7"/>
    <property type="match status" value="1"/>
</dbReference>
<evidence type="ECO:0000256" key="5">
    <source>
        <dbReference type="ARBA" id="ARBA00022723"/>
    </source>
</evidence>
<name>F2KQC7_ARCVS</name>
<evidence type="ECO:0000313" key="12">
    <source>
        <dbReference type="EMBL" id="AEA46560.1"/>
    </source>
</evidence>
<dbReference type="InterPro" id="IPR017900">
    <property type="entry name" value="4Fe4S_Fe_S_CS"/>
</dbReference>
<evidence type="ECO:0000313" key="13">
    <source>
        <dbReference type="Proteomes" id="UP000008136"/>
    </source>
</evidence>
<dbReference type="PROSITE" id="PS00198">
    <property type="entry name" value="4FE4S_FER_1"/>
    <property type="match status" value="2"/>
</dbReference>
<evidence type="ECO:0000259" key="11">
    <source>
        <dbReference type="PROSITE" id="PS51379"/>
    </source>
</evidence>
<evidence type="ECO:0000256" key="8">
    <source>
        <dbReference type="ARBA" id="ARBA00023004"/>
    </source>
</evidence>
<keyword evidence="4 10" id="KW-0285">Flavoprotein</keyword>
<proteinExistence type="inferred from homology"/>
<dbReference type="GO" id="GO:0016491">
    <property type="term" value="F:oxidoreductase activity"/>
    <property type="evidence" value="ECO:0007669"/>
    <property type="project" value="UniProtKB-UniRule"/>
</dbReference>
<keyword evidence="3 10" id="KW-0004">4Fe-4S</keyword>
<reference evidence="12 13" key="1">
    <citation type="submission" date="2011-03" db="EMBL/GenBank/DDBJ databases">
        <title>The complete genome of Archaeoglobus veneficus SNP6.</title>
        <authorList>
            <consortium name="US DOE Joint Genome Institute (JGI-PGF)"/>
            <person name="Lucas S."/>
            <person name="Copeland A."/>
            <person name="Lapidus A."/>
            <person name="Bruce D."/>
            <person name="Goodwin L."/>
            <person name="Pitluck S."/>
            <person name="Kyrpides N."/>
            <person name="Mavromatis K."/>
            <person name="Pagani I."/>
            <person name="Ivanova N."/>
            <person name="Mikhailova N."/>
            <person name="Lu M."/>
            <person name="Detter J.C."/>
            <person name="Tapia R."/>
            <person name="Han C."/>
            <person name="Land M."/>
            <person name="Hauser L."/>
            <person name="Markowitz V."/>
            <person name="Cheng J.-F."/>
            <person name="Hugenholtz P."/>
            <person name="Woyke T."/>
            <person name="Wu D."/>
            <person name="Spring S."/>
            <person name="Brambilla E."/>
            <person name="Klenk H.-P."/>
            <person name="Eisen J.A."/>
        </authorList>
    </citation>
    <scope>NUCLEOTIDE SEQUENCE [LARGE SCALE GENOMIC DNA]</scope>
    <source>
        <strain>SNP6</strain>
    </source>
</reference>
<comment type="cofactor">
    <cofactor evidence="10">
        <name>[4Fe-4S] cluster</name>
        <dbReference type="ChEBI" id="CHEBI:49883"/>
    </cofactor>
</comment>
<dbReference type="Gene3D" id="3.30.70.20">
    <property type="match status" value="2"/>
</dbReference>
<feature type="domain" description="4Fe-4S ferredoxin-type" evidence="11">
    <location>
        <begin position="589"/>
        <end position="618"/>
    </location>
</feature>
<evidence type="ECO:0000256" key="9">
    <source>
        <dbReference type="ARBA" id="ARBA00023014"/>
    </source>
</evidence>
<dbReference type="Pfam" id="PF13450">
    <property type="entry name" value="NAD_binding_8"/>
    <property type="match status" value="1"/>
</dbReference>
<evidence type="ECO:0000256" key="1">
    <source>
        <dbReference type="ARBA" id="ARBA00001974"/>
    </source>
</evidence>
<evidence type="ECO:0000256" key="10">
    <source>
        <dbReference type="RuleBase" id="RU366072"/>
    </source>
</evidence>
<keyword evidence="7 10" id="KW-0560">Oxidoreductase</keyword>
<dbReference type="OrthoDB" id="32867at2157"/>
<dbReference type="STRING" id="693661.Arcve_0533"/>
<dbReference type="GO" id="GO:0051539">
    <property type="term" value="F:4 iron, 4 sulfur cluster binding"/>
    <property type="evidence" value="ECO:0007669"/>
    <property type="project" value="UniProtKB-UniRule"/>
</dbReference>
<dbReference type="SUPFAM" id="SSF54862">
    <property type="entry name" value="4Fe-4S ferredoxins"/>
    <property type="match status" value="2"/>
</dbReference>
<dbReference type="InterPro" id="IPR017896">
    <property type="entry name" value="4Fe4S_Fe-S-bd"/>
</dbReference>
<evidence type="ECO:0000256" key="4">
    <source>
        <dbReference type="ARBA" id="ARBA00022630"/>
    </source>
</evidence>
<protein>
    <recommendedName>
        <fullName evidence="10">CoB--CoM heterodisulfide reductase iron-sulfur subunit A</fullName>
        <ecNumber evidence="10">1.8.-.-</ecNumber>
    </recommendedName>
</protein>
<dbReference type="EC" id="1.8.-.-" evidence="10"/>
<dbReference type="KEGG" id="ave:Arcve_0533"/>